<name>A0ABW5SXY4_9BACI</name>
<comment type="caution">
    <text evidence="1">The sequence shown here is derived from an EMBL/GenBank/DDBJ whole genome shotgun (WGS) entry which is preliminary data.</text>
</comment>
<accession>A0ABW5SXY4</accession>
<dbReference type="RefSeq" id="WP_380711911.1">
    <property type="nucleotide sequence ID" value="NZ_JBHUML010000002.1"/>
</dbReference>
<evidence type="ECO:0000313" key="1">
    <source>
        <dbReference type="EMBL" id="MFD2704634.1"/>
    </source>
</evidence>
<evidence type="ECO:0008006" key="3">
    <source>
        <dbReference type="Google" id="ProtNLM"/>
    </source>
</evidence>
<gene>
    <name evidence="1" type="ORF">ACFSUB_04090</name>
</gene>
<proteinExistence type="predicted"/>
<sequence>MAIIPTHQSITITKAGESDGWGGTNPGEPFDVKARVTEMHEKVTNQHGDEVVSTAKIRVGATVNVTYDDTVYYEDELGRTIEKKPISIEPVRGIGGHVWLTKIHL</sequence>
<keyword evidence="2" id="KW-1185">Reference proteome</keyword>
<protein>
    <recommendedName>
        <fullName evidence="3">Head-to-tail stopper</fullName>
    </recommendedName>
</protein>
<reference evidence="2" key="1">
    <citation type="journal article" date="2019" name="Int. J. Syst. Evol. Microbiol.">
        <title>The Global Catalogue of Microorganisms (GCM) 10K type strain sequencing project: providing services to taxonomists for standard genome sequencing and annotation.</title>
        <authorList>
            <consortium name="The Broad Institute Genomics Platform"/>
            <consortium name="The Broad Institute Genome Sequencing Center for Infectious Disease"/>
            <person name="Wu L."/>
            <person name="Ma J."/>
        </authorList>
    </citation>
    <scope>NUCLEOTIDE SEQUENCE [LARGE SCALE GENOMIC DNA]</scope>
    <source>
        <strain evidence="2">KCTC 33792</strain>
    </source>
</reference>
<dbReference type="Proteomes" id="UP001597520">
    <property type="component" value="Unassembled WGS sequence"/>
</dbReference>
<dbReference type="EMBL" id="JBHUML010000002">
    <property type="protein sequence ID" value="MFD2704634.1"/>
    <property type="molecule type" value="Genomic_DNA"/>
</dbReference>
<evidence type="ECO:0000313" key="2">
    <source>
        <dbReference type="Proteomes" id="UP001597520"/>
    </source>
</evidence>
<organism evidence="1 2">
    <name type="scientific">Salibacterium lacus</name>
    <dbReference type="NCBI Taxonomy" id="1898109"/>
    <lineage>
        <taxon>Bacteria</taxon>
        <taxon>Bacillati</taxon>
        <taxon>Bacillota</taxon>
        <taxon>Bacilli</taxon>
        <taxon>Bacillales</taxon>
        <taxon>Bacillaceae</taxon>
    </lineage>
</organism>